<comment type="caution">
    <text evidence="1">The sequence shown here is derived from an EMBL/GenBank/DDBJ whole genome shotgun (WGS) entry which is preliminary data.</text>
</comment>
<dbReference type="PANTHER" id="PTHR43798">
    <property type="entry name" value="MONOACYLGLYCEROL LIPASE"/>
    <property type="match status" value="1"/>
</dbReference>
<gene>
    <name evidence="1" type="ORF">CGZ93_12735</name>
</gene>
<dbReference type="GO" id="GO:0016020">
    <property type="term" value="C:membrane"/>
    <property type="evidence" value="ECO:0007669"/>
    <property type="project" value="TreeGrafter"/>
</dbReference>
<dbReference type="EMBL" id="NMVQ01000034">
    <property type="protein sequence ID" value="OYO19248.1"/>
    <property type="molecule type" value="Genomic_DNA"/>
</dbReference>
<accession>A0A255GU95</accession>
<dbReference type="PANTHER" id="PTHR43798:SF33">
    <property type="entry name" value="HYDROLASE, PUTATIVE (AFU_ORTHOLOGUE AFUA_2G14860)-RELATED"/>
    <property type="match status" value="1"/>
</dbReference>
<dbReference type="Gene3D" id="3.40.50.1820">
    <property type="entry name" value="alpha/beta hydrolase"/>
    <property type="match status" value="1"/>
</dbReference>
<keyword evidence="1" id="KW-0378">Hydrolase</keyword>
<dbReference type="InterPro" id="IPR050266">
    <property type="entry name" value="AB_hydrolase_sf"/>
</dbReference>
<reference evidence="1 2" key="1">
    <citation type="submission" date="2017-07" db="EMBL/GenBank/DDBJ databases">
        <title>Draft whole genome sequences of clinical Proprionibacteriaceae strains.</title>
        <authorList>
            <person name="Bernier A.-M."/>
            <person name="Bernard K."/>
            <person name="Domingo M.-C."/>
        </authorList>
    </citation>
    <scope>NUCLEOTIDE SEQUENCE [LARGE SCALE GENOMIC DNA]</scope>
    <source>
        <strain evidence="1 2">NML 130396</strain>
    </source>
</reference>
<dbReference type="SUPFAM" id="SSF53474">
    <property type="entry name" value="alpha/beta-Hydrolases"/>
    <property type="match status" value="1"/>
</dbReference>
<name>A0A255GU95_9ACTN</name>
<organism evidence="1 2">
    <name type="scientific">Enemella dayhoffiae</name>
    <dbReference type="NCBI Taxonomy" id="2016507"/>
    <lineage>
        <taxon>Bacteria</taxon>
        <taxon>Bacillati</taxon>
        <taxon>Actinomycetota</taxon>
        <taxon>Actinomycetes</taxon>
        <taxon>Propionibacteriales</taxon>
        <taxon>Propionibacteriaceae</taxon>
        <taxon>Enemella</taxon>
    </lineage>
</organism>
<protein>
    <submittedName>
        <fullName evidence="1">Alpha/beta hydrolase</fullName>
    </submittedName>
</protein>
<dbReference type="AlphaFoldDB" id="A0A255GU95"/>
<evidence type="ECO:0000313" key="1">
    <source>
        <dbReference type="EMBL" id="OYO19248.1"/>
    </source>
</evidence>
<proteinExistence type="predicted"/>
<evidence type="ECO:0000313" key="2">
    <source>
        <dbReference type="Proteomes" id="UP000216311"/>
    </source>
</evidence>
<keyword evidence="2" id="KW-1185">Reference proteome</keyword>
<dbReference type="GO" id="GO:0016787">
    <property type="term" value="F:hydrolase activity"/>
    <property type="evidence" value="ECO:0007669"/>
    <property type="project" value="UniProtKB-KW"/>
</dbReference>
<sequence>MLPVVLVLVLGVLLGWWLRPGTAVGHFRSVAGHDRYQTAYAEALRDLPPPAATLDLRTELGIVRTYRFAGANPQLPPIVLLADRGRATPDWAPLVGALVRQRTVYAVDTLGDAGLSLQARTLSNDSDAANWLYQVLGQLPAKQFVLAGAGTGGWAAVNLAVRRPGVVAGLVLIDPERVLADPPSTAGVREFVATNRYSPQGWRSAWLDQRAGAPVTGAIGRLALSGLVEHTEGSQIGDTLAERPLRELQIPTLVLLGGASTVHDARAAETRARLLPRGTVRFWPDAPHDLVHARTPQVLTELTAFLR</sequence>
<dbReference type="Proteomes" id="UP000216311">
    <property type="component" value="Unassembled WGS sequence"/>
</dbReference>
<dbReference type="InterPro" id="IPR029058">
    <property type="entry name" value="AB_hydrolase_fold"/>
</dbReference>